<dbReference type="NCBIfam" id="NF047331">
    <property type="entry name" value="phage_HTJ"/>
    <property type="match status" value="1"/>
</dbReference>
<dbReference type="AlphaFoldDB" id="A0A6B3RQ57"/>
<proteinExistence type="predicted"/>
<dbReference type="Proteomes" id="UP000481421">
    <property type="component" value="Unassembled WGS sequence"/>
</dbReference>
<keyword evidence="2" id="KW-1185">Reference proteome</keyword>
<dbReference type="RefSeq" id="WP_164609203.1">
    <property type="nucleotide sequence ID" value="NZ_JAAIKE010000001.1"/>
</dbReference>
<organism evidence="1 2">
    <name type="scientific">Pseudotabrizicola algicola</name>
    <dbReference type="NCBI Taxonomy" id="2709381"/>
    <lineage>
        <taxon>Bacteria</taxon>
        <taxon>Pseudomonadati</taxon>
        <taxon>Pseudomonadota</taxon>
        <taxon>Alphaproteobacteria</taxon>
        <taxon>Rhodobacterales</taxon>
        <taxon>Paracoccaceae</taxon>
        <taxon>Pseudotabrizicola</taxon>
    </lineage>
</organism>
<sequence>MAFTVDDIANLERAIATGALKARMSNGEEVTYRSLDEMRKTLVMMREDVLGTPSGGVRVTYPRMNRGL</sequence>
<name>A0A6B3RQ57_9RHOB</name>
<accession>A0A6B3RQ57</accession>
<gene>
    <name evidence="1" type="ORF">G3572_03170</name>
</gene>
<evidence type="ECO:0000313" key="1">
    <source>
        <dbReference type="EMBL" id="NEX45192.1"/>
    </source>
</evidence>
<reference evidence="1 2" key="1">
    <citation type="submission" date="2020-02" db="EMBL/GenBank/DDBJ databases">
        <title>Rhodobacter algicola sp. nov., isolated from microalga culture.</title>
        <authorList>
            <person name="Park C.-Y."/>
        </authorList>
    </citation>
    <scope>NUCLEOTIDE SEQUENCE [LARGE SCALE GENOMIC DNA]</scope>
    <source>
        <strain evidence="1 2">ETT8</strain>
    </source>
</reference>
<evidence type="ECO:0000313" key="2">
    <source>
        <dbReference type="Proteomes" id="UP000481421"/>
    </source>
</evidence>
<dbReference type="EMBL" id="JAAIKE010000001">
    <property type="protein sequence ID" value="NEX45192.1"/>
    <property type="molecule type" value="Genomic_DNA"/>
</dbReference>
<comment type="caution">
    <text evidence="1">The sequence shown here is derived from an EMBL/GenBank/DDBJ whole genome shotgun (WGS) entry which is preliminary data.</text>
</comment>
<protein>
    <submittedName>
        <fullName evidence="1">Uncharacterized protein</fullName>
    </submittedName>
</protein>